<dbReference type="GO" id="GO:0008270">
    <property type="term" value="F:zinc ion binding"/>
    <property type="evidence" value="ECO:0007669"/>
    <property type="project" value="UniProtKB-KW"/>
</dbReference>
<name>A0A7R9LDE8_9ACAR</name>
<dbReference type="OrthoDB" id="3533395at2759"/>
<feature type="compositionally biased region" description="Basic residues" evidence="6">
    <location>
        <begin position="136"/>
        <end position="145"/>
    </location>
</feature>
<evidence type="ECO:0000259" key="7">
    <source>
        <dbReference type="PROSITE" id="PS50157"/>
    </source>
</evidence>
<evidence type="ECO:0000313" key="8">
    <source>
        <dbReference type="EMBL" id="CAD7639633.1"/>
    </source>
</evidence>
<evidence type="ECO:0000313" key="9">
    <source>
        <dbReference type="Proteomes" id="UP000728032"/>
    </source>
</evidence>
<keyword evidence="9" id="KW-1185">Reference proteome</keyword>
<feature type="domain" description="C2H2-type" evidence="7">
    <location>
        <begin position="393"/>
        <end position="420"/>
    </location>
</feature>
<dbReference type="Pfam" id="PF12874">
    <property type="entry name" value="zf-met"/>
    <property type="match status" value="1"/>
</dbReference>
<evidence type="ECO:0000256" key="3">
    <source>
        <dbReference type="ARBA" id="ARBA00022771"/>
    </source>
</evidence>
<dbReference type="InterPro" id="IPR013087">
    <property type="entry name" value="Znf_C2H2_type"/>
</dbReference>
<gene>
    <name evidence="8" type="ORF">ONB1V03_LOCUS2103</name>
</gene>
<dbReference type="SUPFAM" id="SSF57667">
    <property type="entry name" value="beta-beta-alpha zinc fingers"/>
    <property type="match status" value="2"/>
</dbReference>
<evidence type="ECO:0000256" key="4">
    <source>
        <dbReference type="ARBA" id="ARBA00022833"/>
    </source>
</evidence>
<dbReference type="FunFam" id="3.30.160.60:FF:002326">
    <property type="entry name" value="B-cell CLL/lymphoma 6 member B protein"/>
    <property type="match status" value="1"/>
</dbReference>
<dbReference type="Proteomes" id="UP000728032">
    <property type="component" value="Unassembled WGS sequence"/>
</dbReference>
<dbReference type="PANTHER" id="PTHR23235">
    <property type="entry name" value="KRUEPPEL-LIKE TRANSCRIPTION FACTOR"/>
    <property type="match status" value="1"/>
</dbReference>
<evidence type="ECO:0000256" key="5">
    <source>
        <dbReference type="PROSITE-ProRule" id="PRU00042"/>
    </source>
</evidence>
<organism evidence="8">
    <name type="scientific">Oppiella nova</name>
    <dbReference type="NCBI Taxonomy" id="334625"/>
    <lineage>
        <taxon>Eukaryota</taxon>
        <taxon>Metazoa</taxon>
        <taxon>Ecdysozoa</taxon>
        <taxon>Arthropoda</taxon>
        <taxon>Chelicerata</taxon>
        <taxon>Arachnida</taxon>
        <taxon>Acari</taxon>
        <taxon>Acariformes</taxon>
        <taxon>Sarcoptiformes</taxon>
        <taxon>Oribatida</taxon>
        <taxon>Brachypylina</taxon>
        <taxon>Oppioidea</taxon>
        <taxon>Oppiidae</taxon>
        <taxon>Oppiella</taxon>
    </lineage>
</organism>
<dbReference type="AlphaFoldDB" id="A0A7R9LDE8"/>
<dbReference type="Pfam" id="PF00096">
    <property type="entry name" value="zf-C2H2"/>
    <property type="match status" value="3"/>
</dbReference>
<feature type="compositionally biased region" description="Polar residues" evidence="6">
    <location>
        <begin position="149"/>
        <end position="161"/>
    </location>
</feature>
<dbReference type="InterPro" id="IPR036236">
    <property type="entry name" value="Znf_C2H2_sf"/>
</dbReference>
<dbReference type="Gene3D" id="3.30.160.60">
    <property type="entry name" value="Classic Zinc Finger"/>
    <property type="match status" value="4"/>
</dbReference>
<keyword evidence="2" id="KW-0677">Repeat</keyword>
<dbReference type="EMBL" id="OC915280">
    <property type="protein sequence ID" value="CAD7639633.1"/>
    <property type="molecule type" value="Genomic_DNA"/>
</dbReference>
<feature type="region of interest" description="Disordered" evidence="6">
    <location>
        <begin position="134"/>
        <end position="161"/>
    </location>
</feature>
<keyword evidence="3 5" id="KW-0863">Zinc-finger</keyword>
<feature type="domain" description="C2H2-type" evidence="7">
    <location>
        <begin position="365"/>
        <end position="392"/>
    </location>
</feature>
<evidence type="ECO:0000256" key="2">
    <source>
        <dbReference type="ARBA" id="ARBA00022737"/>
    </source>
</evidence>
<feature type="domain" description="C2H2-type" evidence="7">
    <location>
        <begin position="421"/>
        <end position="445"/>
    </location>
</feature>
<sequence>MTANYDDSNRFLGMLAEVAVKTLNAEQHQSHHSDANPHKRSNKNVLSVQQIRKLSDKVLVESFSELSCDEIRRIYRFRCVLMPETCGLVYESFAVEDRARTLIRDHLLEHIRNVEPNFTAETLSARNRRLNDGHKIWRNSHSKSHIKPDSQTNRVLKSSSIKSQLSDEDICKGRENDDLTASSLSPLDQSLDDMQEEENNEKSLITNKNSREDHCYTSLEGPKHKTISPMERSDENVLNSIRKCLNQTKVIATPAFPFIYEPVLPNISQVIEIGSTLHNNKSKTKTSFETLDLSQTVSHNVVDELNANALQLKRLALQYINDIRVKNRGQTDKSSFRCKICIDKTFTSPTTLIYHYRSHAGVKPFECSLCKSTFTRQHSLNYHMLIHLNKSRFVCDQCGRNFRHPSHFKEHMRRHTGETPYECSDCFIKFKTRNTYKRHLQTKHSKMLTSKGIFDLPDTNVHIRKPCPPRRKYGLGFLHQNIEAVARYERAQEEVKNKCHIIDAIDSNHLILNDFNSSKNNFEKLLQAVAIAEDNNRTMIT</sequence>
<proteinExistence type="predicted"/>
<protein>
    <recommendedName>
        <fullName evidence="7">C2H2-type domain-containing protein</fullName>
    </recommendedName>
</protein>
<dbReference type="EMBL" id="CAJPVJ010000455">
    <property type="protein sequence ID" value="CAG2162510.1"/>
    <property type="molecule type" value="Genomic_DNA"/>
</dbReference>
<dbReference type="PROSITE" id="PS50157">
    <property type="entry name" value="ZINC_FINGER_C2H2_2"/>
    <property type="match status" value="4"/>
</dbReference>
<evidence type="ECO:0000256" key="6">
    <source>
        <dbReference type="SAM" id="MobiDB-lite"/>
    </source>
</evidence>
<dbReference type="PROSITE" id="PS00028">
    <property type="entry name" value="ZINC_FINGER_C2H2_1"/>
    <property type="match status" value="3"/>
</dbReference>
<dbReference type="FunFam" id="3.30.160.60:FF:000100">
    <property type="entry name" value="Zinc finger 45-like"/>
    <property type="match status" value="1"/>
</dbReference>
<reference evidence="8" key="1">
    <citation type="submission" date="2020-11" db="EMBL/GenBank/DDBJ databases">
        <authorList>
            <person name="Tran Van P."/>
        </authorList>
    </citation>
    <scope>NUCLEOTIDE SEQUENCE</scope>
</reference>
<keyword evidence="1" id="KW-0479">Metal-binding</keyword>
<accession>A0A7R9LDE8</accession>
<keyword evidence="4" id="KW-0862">Zinc</keyword>
<dbReference type="SMART" id="SM00355">
    <property type="entry name" value="ZnF_C2H2"/>
    <property type="match status" value="4"/>
</dbReference>
<feature type="domain" description="C2H2-type" evidence="7">
    <location>
        <begin position="336"/>
        <end position="364"/>
    </location>
</feature>
<evidence type="ECO:0000256" key="1">
    <source>
        <dbReference type="ARBA" id="ARBA00022723"/>
    </source>
</evidence>